<feature type="region of interest" description="Disordered" evidence="1">
    <location>
        <begin position="1"/>
        <end position="33"/>
    </location>
</feature>
<reference evidence="3 4" key="1">
    <citation type="submission" date="2019-06" db="EMBL/GenBank/DDBJ databases">
        <title>Whole genome sequence for Rhodospirillaceae sp. R148.</title>
        <authorList>
            <person name="Wang G."/>
        </authorList>
    </citation>
    <scope>NUCLEOTIDE SEQUENCE [LARGE SCALE GENOMIC DNA]</scope>
    <source>
        <strain evidence="3 4">R148</strain>
    </source>
</reference>
<gene>
    <name evidence="3" type="ORF">FKG95_24110</name>
</gene>
<evidence type="ECO:0000256" key="1">
    <source>
        <dbReference type="SAM" id="MobiDB-lite"/>
    </source>
</evidence>
<name>A0A545TAX9_9PROT</name>
<dbReference type="RefSeq" id="WP_142899002.1">
    <property type="nucleotide sequence ID" value="NZ_ML660061.1"/>
</dbReference>
<keyword evidence="2" id="KW-0812">Transmembrane</keyword>
<keyword evidence="2" id="KW-1133">Transmembrane helix</keyword>
<keyword evidence="2" id="KW-0472">Membrane</keyword>
<dbReference type="Pfam" id="PF11902">
    <property type="entry name" value="DUF3422"/>
    <property type="match status" value="1"/>
</dbReference>
<dbReference type="EMBL" id="VHSH01000010">
    <property type="protein sequence ID" value="TQV74370.1"/>
    <property type="molecule type" value="Genomic_DNA"/>
</dbReference>
<dbReference type="OrthoDB" id="9767470at2"/>
<feature type="region of interest" description="Disordered" evidence="1">
    <location>
        <begin position="146"/>
        <end position="165"/>
    </location>
</feature>
<evidence type="ECO:0000256" key="2">
    <source>
        <dbReference type="SAM" id="Phobius"/>
    </source>
</evidence>
<organism evidence="3 4">
    <name type="scientific">Denitrobaculum tricleocarpae</name>
    <dbReference type="NCBI Taxonomy" id="2591009"/>
    <lineage>
        <taxon>Bacteria</taxon>
        <taxon>Pseudomonadati</taxon>
        <taxon>Pseudomonadota</taxon>
        <taxon>Alphaproteobacteria</taxon>
        <taxon>Rhodospirillales</taxon>
        <taxon>Rhodospirillaceae</taxon>
        <taxon>Denitrobaculum</taxon>
    </lineage>
</organism>
<evidence type="ECO:0000313" key="3">
    <source>
        <dbReference type="EMBL" id="TQV74370.1"/>
    </source>
</evidence>
<dbReference type="AlphaFoldDB" id="A0A545TAX9"/>
<accession>A0A545TAX9</accession>
<feature type="transmembrane region" description="Helical" evidence="2">
    <location>
        <begin position="449"/>
        <end position="468"/>
    </location>
</feature>
<keyword evidence="4" id="KW-1185">Reference proteome</keyword>
<protein>
    <submittedName>
        <fullName evidence="3">DUF3422 domain-containing protein</fullName>
    </submittedName>
</protein>
<proteinExistence type="predicted"/>
<comment type="caution">
    <text evidence="3">The sequence shown here is derived from an EMBL/GenBank/DDBJ whole genome shotgun (WGS) entry which is preliminary data.</text>
</comment>
<dbReference type="InterPro" id="IPR021830">
    <property type="entry name" value="DUF3422"/>
</dbReference>
<feature type="compositionally biased region" description="Polar residues" evidence="1">
    <location>
        <begin position="11"/>
        <end position="26"/>
    </location>
</feature>
<evidence type="ECO:0000313" key="4">
    <source>
        <dbReference type="Proteomes" id="UP000315252"/>
    </source>
</evidence>
<dbReference type="Proteomes" id="UP000315252">
    <property type="component" value="Unassembled WGS sequence"/>
</dbReference>
<sequence length="482" mass="53336">MRKQEYGADESPSSSTGQTLENQTTLPGGGTAIHPLRHEVMAETNARPALPAASPCICEHLVFLSGELDAQKDWENVRRVAQQLGKTLGDEAEQQLVLENDSVIFKWERHTEFCSYTAVRRNPPGGEDSVFGRVINIDLITGSHAAAPARQDAESPGNPIQTPAIKQSGKPVVALRFYVDTPQNPRWSATGETDLLTDTRIVAVTANGGKTKIMTDFRFHADGYSRFLVQDTSGNVNRLGRVIQRLIDIETYRTLALITWPLAKSAGQDIGHIDGELRRLIQEIGSEGSDGPEDQARLLSELTALAARAETVGAETNFRFSAAKAYYSIVTSRLGELREERIEGYQRISSFIERRLGPAIRSFQAILDRQNSTSERIARASSLLRTRVDVELERQNQDLLASMDRRSQLQLRLQQTVEGLSVAAVSYYCIGILSWLLKGIPKAFMPIDPAVITTVAAPFIILSIWLMVRRIRKSAHDSGKKS</sequence>